<protein>
    <submittedName>
        <fullName evidence="2">Uncharacterized protein</fullName>
    </submittedName>
</protein>
<name>A0A6C0BVJ6_9ZZZZ</name>
<dbReference type="AlphaFoldDB" id="A0A6C0BVJ6"/>
<sequence>MYIKVWLHIISISIVLLTTIYSGLCAFIKKLPKTPKAILVVALIAALSLIVRRNVYLPFLGETVYPCDNLVNKSPDGADLTVTVADIPAGAKVVYWASEPSTSIVSNPWDAYGKYENSGVVTADASGKAVLSIRKPTGYKVPSGRELKPHVHYRFCQESGILSEVRTARV</sequence>
<organism evidence="2">
    <name type="scientific">viral metagenome</name>
    <dbReference type="NCBI Taxonomy" id="1070528"/>
    <lineage>
        <taxon>unclassified sequences</taxon>
        <taxon>metagenomes</taxon>
        <taxon>organismal metagenomes</taxon>
    </lineage>
</organism>
<evidence type="ECO:0000256" key="1">
    <source>
        <dbReference type="SAM" id="Phobius"/>
    </source>
</evidence>
<feature type="transmembrane region" description="Helical" evidence="1">
    <location>
        <begin position="37"/>
        <end position="56"/>
    </location>
</feature>
<evidence type="ECO:0000313" key="2">
    <source>
        <dbReference type="EMBL" id="QHS95781.1"/>
    </source>
</evidence>
<feature type="transmembrane region" description="Helical" evidence="1">
    <location>
        <begin position="6"/>
        <end position="28"/>
    </location>
</feature>
<keyword evidence="1" id="KW-1133">Transmembrane helix</keyword>
<proteinExistence type="predicted"/>
<keyword evidence="1" id="KW-0472">Membrane</keyword>
<reference evidence="2" key="1">
    <citation type="journal article" date="2020" name="Nature">
        <title>Giant virus diversity and host interactions through global metagenomics.</title>
        <authorList>
            <person name="Schulz F."/>
            <person name="Roux S."/>
            <person name="Paez-Espino D."/>
            <person name="Jungbluth S."/>
            <person name="Walsh D.A."/>
            <person name="Denef V.J."/>
            <person name="McMahon K.D."/>
            <person name="Konstantinidis K.T."/>
            <person name="Eloe-Fadrosh E.A."/>
            <person name="Kyrpides N.C."/>
            <person name="Woyke T."/>
        </authorList>
    </citation>
    <scope>NUCLEOTIDE SEQUENCE</scope>
    <source>
        <strain evidence="2">GVMAG-M-3300018868-6</strain>
    </source>
</reference>
<accession>A0A6C0BVJ6</accession>
<dbReference type="EMBL" id="MN739257">
    <property type="protein sequence ID" value="QHS95781.1"/>
    <property type="molecule type" value="Genomic_DNA"/>
</dbReference>
<keyword evidence="1" id="KW-0812">Transmembrane</keyword>